<protein>
    <submittedName>
        <fullName evidence="2">Carboxylesteras-like protein</fullName>
    </submittedName>
</protein>
<dbReference type="Proteomes" id="UP000800036">
    <property type="component" value="Unassembled WGS sequence"/>
</dbReference>
<dbReference type="InterPro" id="IPR029058">
    <property type="entry name" value="AB_hydrolase_fold"/>
</dbReference>
<sequence length="545" mass="59458">MTTIFKHADLGKIKGNIKDGVAQFLGLKYASLQNRFAAPSLVTNYGSGTVDASKFGPPPVSPIGAIDNEFGFIQKSLPLPPDLPYHSDIESLNLNITIPMNKEGSIDVTASLPVYVFVHGGGFAVGSSWYPHYDPAPLVKLSVEKGQPAIGITINYRLGVPGFLTSKELRSAGYKANNGFHDVRIALEWIRKFVGGFGGNPDEITASGESAGAFAVIMLLTSKEPLMKRCLITGGAVLLFKPLPEAVTEATYQKVIDALGLAEKTPEERIKALLSVPVDDLWQKIPPGTLLTPSIDNETVPGIATFPIVSSQFDDPAFPMPGRKWCSAVMIGDSKLDCSILYYLGMSEMLPNIAPKFIESVKKTLAAHPEVALNLLSFYNIAPSTDDDEALLSILRFGSEISFYAPSLAFAKGWPKTKENKFFIYHFNEGIPWEGKFKGEAGHILDVAYLFQNYNEHMNEEQKKVARAYGEDFIEFVNGNDPWPPVEGELVGARVYGPSSEGVTTKYVASGNPAEVGREDRVLKLGEQIGFDLVLDVFQNFMFGK</sequence>
<name>A0A6A5VR35_9PLEO</name>
<dbReference type="PANTHER" id="PTHR43142:SF11">
    <property type="entry name" value="CARBOXYLIC ESTER HYDROLASE"/>
    <property type="match status" value="1"/>
</dbReference>
<organism evidence="2 3">
    <name type="scientific">Bimuria novae-zelandiae CBS 107.79</name>
    <dbReference type="NCBI Taxonomy" id="1447943"/>
    <lineage>
        <taxon>Eukaryota</taxon>
        <taxon>Fungi</taxon>
        <taxon>Dikarya</taxon>
        <taxon>Ascomycota</taxon>
        <taxon>Pezizomycotina</taxon>
        <taxon>Dothideomycetes</taxon>
        <taxon>Pleosporomycetidae</taxon>
        <taxon>Pleosporales</taxon>
        <taxon>Massarineae</taxon>
        <taxon>Didymosphaeriaceae</taxon>
        <taxon>Bimuria</taxon>
    </lineage>
</organism>
<dbReference type="Gene3D" id="3.40.50.1820">
    <property type="entry name" value="alpha/beta hydrolase"/>
    <property type="match status" value="1"/>
</dbReference>
<keyword evidence="3" id="KW-1185">Reference proteome</keyword>
<dbReference type="AlphaFoldDB" id="A0A6A5VR35"/>
<dbReference type="OrthoDB" id="3200163at2759"/>
<dbReference type="Pfam" id="PF00135">
    <property type="entry name" value="COesterase"/>
    <property type="match status" value="1"/>
</dbReference>
<evidence type="ECO:0000313" key="2">
    <source>
        <dbReference type="EMBL" id="KAF1975707.1"/>
    </source>
</evidence>
<dbReference type="InterPro" id="IPR002018">
    <property type="entry name" value="CarbesteraseB"/>
</dbReference>
<accession>A0A6A5VR35</accession>
<gene>
    <name evidence="2" type="ORF">BU23DRAFT_529559</name>
</gene>
<dbReference type="EMBL" id="ML976669">
    <property type="protein sequence ID" value="KAF1975707.1"/>
    <property type="molecule type" value="Genomic_DNA"/>
</dbReference>
<feature type="domain" description="Carboxylesterase type B" evidence="1">
    <location>
        <begin position="8"/>
        <end position="484"/>
    </location>
</feature>
<proteinExistence type="predicted"/>
<evidence type="ECO:0000313" key="3">
    <source>
        <dbReference type="Proteomes" id="UP000800036"/>
    </source>
</evidence>
<dbReference type="PANTHER" id="PTHR43142">
    <property type="entry name" value="CARBOXYLIC ESTER HYDROLASE"/>
    <property type="match status" value="1"/>
</dbReference>
<dbReference type="SUPFAM" id="SSF53474">
    <property type="entry name" value="alpha/beta-Hydrolases"/>
    <property type="match status" value="1"/>
</dbReference>
<reference evidence="2" key="1">
    <citation type="journal article" date="2020" name="Stud. Mycol.">
        <title>101 Dothideomycetes genomes: a test case for predicting lifestyles and emergence of pathogens.</title>
        <authorList>
            <person name="Haridas S."/>
            <person name="Albert R."/>
            <person name="Binder M."/>
            <person name="Bloem J."/>
            <person name="Labutti K."/>
            <person name="Salamov A."/>
            <person name="Andreopoulos B."/>
            <person name="Baker S."/>
            <person name="Barry K."/>
            <person name="Bills G."/>
            <person name="Bluhm B."/>
            <person name="Cannon C."/>
            <person name="Castanera R."/>
            <person name="Culley D."/>
            <person name="Daum C."/>
            <person name="Ezra D."/>
            <person name="Gonzalez J."/>
            <person name="Henrissat B."/>
            <person name="Kuo A."/>
            <person name="Liang C."/>
            <person name="Lipzen A."/>
            <person name="Lutzoni F."/>
            <person name="Magnuson J."/>
            <person name="Mondo S."/>
            <person name="Nolan M."/>
            <person name="Ohm R."/>
            <person name="Pangilinan J."/>
            <person name="Park H.-J."/>
            <person name="Ramirez L."/>
            <person name="Alfaro M."/>
            <person name="Sun H."/>
            <person name="Tritt A."/>
            <person name="Yoshinaga Y."/>
            <person name="Zwiers L.-H."/>
            <person name="Turgeon B."/>
            <person name="Goodwin S."/>
            <person name="Spatafora J."/>
            <person name="Crous P."/>
            <person name="Grigoriev I."/>
        </authorList>
    </citation>
    <scope>NUCLEOTIDE SEQUENCE</scope>
    <source>
        <strain evidence="2">CBS 107.79</strain>
    </source>
</reference>
<evidence type="ECO:0000259" key="1">
    <source>
        <dbReference type="Pfam" id="PF00135"/>
    </source>
</evidence>